<gene>
    <name evidence="1" type="ORF">FSCOSCO3_A007890</name>
</gene>
<accession>A0AAV1NR23</accession>
<reference evidence="1 2" key="1">
    <citation type="submission" date="2024-01" db="EMBL/GenBank/DDBJ databases">
        <authorList>
            <person name="Alioto T."/>
            <person name="Alioto T."/>
            <person name="Gomez Garrido J."/>
        </authorList>
    </citation>
    <scope>NUCLEOTIDE SEQUENCE [LARGE SCALE GENOMIC DNA]</scope>
</reference>
<name>A0AAV1NR23_SCOSC</name>
<sequence>MGGFGRTHCIAEGNVVSERPLKFSNISLCVDYMRVCVRCIFKHLSGLRSAKLENQPGTDHAEVTAPERDGPPLALFGDRSHSWCRSTGIHTPMIIHSGVIVLHISPPAPAVRHGHSWSHMGDSGLLQC</sequence>
<protein>
    <submittedName>
        <fullName evidence="1">Uncharacterized protein</fullName>
    </submittedName>
</protein>
<dbReference type="Proteomes" id="UP001314229">
    <property type="component" value="Unassembled WGS sequence"/>
</dbReference>
<keyword evidence="2" id="KW-1185">Reference proteome</keyword>
<evidence type="ECO:0000313" key="1">
    <source>
        <dbReference type="EMBL" id="CAK6962092.1"/>
    </source>
</evidence>
<comment type="caution">
    <text evidence="1">The sequence shown here is derived from an EMBL/GenBank/DDBJ whole genome shotgun (WGS) entry which is preliminary data.</text>
</comment>
<dbReference type="AlphaFoldDB" id="A0AAV1NR23"/>
<evidence type="ECO:0000313" key="2">
    <source>
        <dbReference type="Proteomes" id="UP001314229"/>
    </source>
</evidence>
<dbReference type="EMBL" id="CAWUFR010000055">
    <property type="protein sequence ID" value="CAK6962092.1"/>
    <property type="molecule type" value="Genomic_DNA"/>
</dbReference>
<proteinExistence type="predicted"/>
<organism evidence="1 2">
    <name type="scientific">Scomber scombrus</name>
    <name type="common">Atlantic mackerel</name>
    <name type="synonym">Scomber vernalis</name>
    <dbReference type="NCBI Taxonomy" id="13677"/>
    <lineage>
        <taxon>Eukaryota</taxon>
        <taxon>Metazoa</taxon>
        <taxon>Chordata</taxon>
        <taxon>Craniata</taxon>
        <taxon>Vertebrata</taxon>
        <taxon>Euteleostomi</taxon>
        <taxon>Actinopterygii</taxon>
        <taxon>Neopterygii</taxon>
        <taxon>Teleostei</taxon>
        <taxon>Neoteleostei</taxon>
        <taxon>Acanthomorphata</taxon>
        <taxon>Pelagiaria</taxon>
        <taxon>Scombriformes</taxon>
        <taxon>Scombridae</taxon>
        <taxon>Scomber</taxon>
    </lineage>
</organism>